<evidence type="ECO:0000256" key="1">
    <source>
        <dbReference type="SAM" id="MobiDB-lite"/>
    </source>
</evidence>
<gene>
    <name evidence="2" type="ORF">IT779_28055</name>
</gene>
<dbReference type="EMBL" id="JADMLG010000013">
    <property type="protein sequence ID" value="MBH0780134.1"/>
    <property type="molecule type" value="Genomic_DNA"/>
</dbReference>
<keyword evidence="3" id="KW-1185">Reference proteome</keyword>
<evidence type="ECO:0000313" key="3">
    <source>
        <dbReference type="Proteomes" id="UP000655751"/>
    </source>
</evidence>
<accession>A0A931IEU0</accession>
<dbReference type="AlphaFoldDB" id="A0A931IEU0"/>
<sequence>MAVLGALDPPVPSGISTDRLGPEYGQPVADYLAEAANSLTGAAAGDSDEHWALVSFTEEARPQRLPDLAGGVRIAQALYRVPVPDVQTPVVAVQVPEGAQVAVRSAEAAAWQLTSQLDGADDRYRRVLTLSIDRLRAYCACAVGLVVRARLSRLASLTANPDVRAVQALPADAVAGGFAVVPLLPSYRDRALPGPDTGPIPES</sequence>
<protein>
    <submittedName>
        <fullName evidence="2">Uncharacterized protein</fullName>
    </submittedName>
</protein>
<dbReference type="Proteomes" id="UP000655751">
    <property type="component" value="Unassembled WGS sequence"/>
</dbReference>
<name>A0A931IEU0_9NOCA</name>
<feature type="region of interest" description="Disordered" evidence="1">
    <location>
        <begin position="1"/>
        <end position="20"/>
    </location>
</feature>
<evidence type="ECO:0000313" key="2">
    <source>
        <dbReference type="EMBL" id="MBH0780134.1"/>
    </source>
</evidence>
<reference evidence="2" key="1">
    <citation type="submission" date="2020-11" db="EMBL/GenBank/DDBJ databases">
        <title>Nocardia NEAU-351.nov., a novel actinomycete isolated from the cow dung.</title>
        <authorList>
            <person name="Zhang X."/>
        </authorList>
    </citation>
    <scope>NUCLEOTIDE SEQUENCE</scope>
    <source>
        <strain evidence="2">NEAU-351</strain>
    </source>
</reference>
<proteinExistence type="predicted"/>
<comment type="caution">
    <text evidence="2">The sequence shown here is derived from an EMBL/GenBank/DDBJ whole genome shotgun (WGS) entry which is preliminary data.</text>
</comment>
<organism evidence="2 3">
    <name type="scientific">Nocardia bovistercoris</name>
    <dbReference type="NCBI Taxonomy" id="2785916"/>
    <lineage>
        <taxon>Bacteria</taxon>
        <taxon>Bacillati</taxon>
        <taxon>Actinomycetota</taxon>
        <taxon>Actinomycetes</taxon>
        <taxon>Mycobacteriales</taxon>
        <taxon>Nocardiaceae</taxon>
        <taxon>Nocardia</taxon>
    </lineage>
</organism>